<gene>
    <name evidence="1" type="ORF">An11g10900</name>
</gene>
<protein>
    <submittedName>
        <fullName evidence="1">Uncharacterized protein</fullName>
    </submittedName>
</protein>
<evidence type="ECO:0000313" key="1">
    <source>
        <dbReference type="RefSeq" id="XP_059601702.1"/>
    </source>
</evidence>
<reference evidence="1" key="1">
    <citation type="submission" date="2025-02" db="EMBL/GenBank/DDBJ databases">
        <authorList>
            <consortium name="NCBI Genome Project"/>
        </authorList>
    </citation>
    <scope>NUCLEOTIDE SEQUENCE</scope>
</reference>
<dbReference type="VEuPathDB" id="FungiDB:An11g10900"/>
<dbReference type="GeneID" id="84592431"/>
<reference evidence="1" key="2">
    <citation type="submission" date="2025-08" db="UniProtKB">
        <authorList>
            <consortium name="RefSeq"/>
        </authorList>
    </citation>
    <scope>IDENTIFICATION</scope>
</reference>
<sequence>MDVHCLVWSWVNYRQHNFNVWGYTVLSSTKGARAGGIGNNGKLATYLCQKKYAHNSAPDHLMQLAACDIYPIHTSAFHLIPSPTHTHNPRLTPFHLQRPS</sequence>
<accession>A0AAJ8DZR4</accession>
<organism evidence="1">
    <name type="scientific">Aspergillus niger</name>
    <dbReference type="NCBI Taxonomy" id="5061"/>
    <lineage>
        <taxon>Eukaryota</taxon>
        <taxon>Fungi</taxon>
        <taxon>Dikarya</taxon>
        <taxon>Ascomycota</taxon>
        <taxon>Pezizomycotina</taxon>
        <taxon>Eurotiomycetes</taxon>
        <taxon>Eurotiomycetidae</taxon>
        <taxon>Eurotiales</taxon>
        <taxon>Aspergillaceae</taxon>
        <taxon>Aspergillus</taxon>
        <taxon>Aspergillus subgen. Circumdati</taxon>
    </lineage>
</organism>
<dbReference type="AlphaFoldDB" id="A0AAJ8DZR4"/>
<proteinExistence type="predicted"/>
<dbReference type="RefSeq" id="XP_059601702.1">
    <property type="nucleotide sequence ID" value="XM_059750580.1"/>
</dbReference>
<dbReference type="KEGG" id="ang:An11g10900"/>
<name>A0AAJ8DZR4_ASPNG</name>